<dbReference type="Pfam" id="PF05168">
    <property type="entry name" value="HEPN"/>
    <property type="match status" value="1"/>
</dbReference>
<dbReference type="EMBL" id="ABXP02000104">
    <property type="protein sequence ID" value="KKC29213.1"/>
    <property type="molecule type" value="Genomic_DNA"/>
</dbReference>
<dbReference type="Gene3D" id="1.20.120.330">
    <property type="entry name" value="Nucleotidyltransferases domain 2"/>
    <property type="match status" value="1"/>
</dbReference>
<dbReference type="Proteomes" id="UP000010146">
    <property type="component" value="Unassembled WGS sequence"/>
</dbReference>
<proteinExistence type="predicted"/>
<dbReference type="InterPro" id="IPR007842">
    <property type="entry name" value="HEPN_dom"/>
</dbReference>
<comment type="caution">
    <text evidence="2">The sequence shown here is derived from an EMBL/GenBank/DDBJ whole genome shotgun (WGS) entry which is preliminary data.</text>
</comment>
<evidence type="ECO:0000313" key="3">
    <source>
        <dbReference type="Proteomes" id="UP000010146"/>
    </source>
</evidence>
<reference evidence="2 3" key="1">
    <citation type="submission" date="2008-07" db="EMBL/GenBank/DDBJ databases">
        <authorList>
            <person name="Gonzalez J."/>
            <person name="Sokolova T."/>
            <person name="Ferriera S."/>
            <person name="Johnson J."/>
            <person name="Kravitz S."/>
            <person name="Beeson K."/>
            <person name="Sutton G."/>
            <person name="Rogers Y.-H."/>
            <person name="Friedman R."/>
            <person name="Frazier M."/>
            <person name="Venter J.C."/>
        </authorList>
    </citation>
    <scope>NUCLEOTIDE SEQUENCE [LARGE SCALE GENOMIC DNA]</scope>
    <source>
        <strain evidence="2 3">DSM 12653</strain>
    </source>
</reference>
<evidence type="ECO:0000259" key="1">
    <source>
        <dbReference type="PROSITE" id="PS50910"/>
    </source>
</evidence>
<organism evidence="2 3">
    <name type="scientific">Caldanaerobacter subterraneus subsp. pacificus DSM 12653</name>
    <dbReference type="NCBI Taxonomy" id="391606"/>
    <lineage>
        <taxon>Bacteria</taxon>
        <taxon>Bacillati</taxon>
        <taxon>Bacillota</taxon>
        <taxon>Clostridia</taxon>
        <taxon>Thermoanaerobacterales</taxon>
        <taxon>Thermoanaerobacteraceae</taxon>
        <taxon>Caldanaerobacter</taxon>
    </lineage>
</organism>
<evidence type="ECO:0000313" key="2">
    <source>
        <dbReference type="EMBL" id="KKC29213.1"/>
    </source>
</evidence>
<protein>
    <recommendedName>
        <fullName evidence="1">HEPN domain-containing protein</fullName>
    </recommendedName>
</protein>
<dbReference type="PROSITE" id="PS50910">
    <property type="entry name" value="HEPN"/>
    <property type="match status" value="1"/>
</dbReference>
<dbReference type="AlphaFoldDB" id="A0A0F5PKQ5"/>
<gene>
    <name evidence="2" type="ORF">CDSM653_01829</name>
</gene>
<dbReference type="SUPFAM" id="SSF81593">
    <property type="entry name" value="Nucleotidyltransferase substrate binding subunit/domain"/>
    <property type="match status" value="1"/>
</dbReference>
<dbReference type="RefSeq" id="WP_011026098.1">
    <property type="nucleotide sequence ID" value="NZ_ABXP02000104.1"/>
</dbReference>
<sequence>MSKLEKDELVKFWLETAEKDYNTMLHLYESKDYHWSLFMGHLVIEKLLKALYVKNIGPDVPRTHDLLRIAEKIGISLTEQTRDYFDLLTTFNITARYPDYKQTFYKKCTPEFTASIINVVKELREWILMLIEK</sequence>
<accession>A0A0F5PKQ5</accession>
<dbReference type="SMART" id="SM00748">
    <property type="entry name" value="HEPN"/>
    <property type="match status" value="1"/>
</dbReference>
<feature type="domain" description="HEPN" evidence="1">
    <location>
        <begin position="14"/>
        <end position="123"/>
    </location>
</feature>
<reference evidence="2 3" key="2">
    <citation type="journal article" date="2015" name="BMC Genomics">
        <title>Analysis of three genomes within the thermophilic bacterial species Caldanaerobacter subterraneus with a focus on carbon monoxide dehydrogenase evolution and hydrolase diversity.</title>
        <authorList>
            <person name="Sant'Anna F.H."/>
            <person name="Lebedinsky A.V."/>
            <person name="Sokolova T.G."/>
            <person name="Robb F.T."/>
            <person name="Gonzalez J.M."/>
        </authorList>
    </citation>
    <scope>NUCLEOTIDE SEQUENCE [LARGE SCALE GENOMIC DNA]</scope>
    <source>
        <strain evidence="2 3">DSM 12653</strain>
    </source>
</reference>
<reference evidence="3" key="3">
    <citation type="submission" date="2015-02" db="EMBL/GenBank/DDBJ databases">
        <title>Genome analysis of three genomes within the thermophilic hydrogenogenic bacterial species Caldanaerobacter subterraneus.</title>
        <authorList>
            <person name="Sant'Anna F.H."/>
            <person name="Lebedinsky A."/>
            <person name="Sokolova T."/>
            <person name="Robb F.T."/>
            <person name="Gonzalez J.M."/>
        </authorList>
    </citation>
    <scope>NUCLEOTIDE SEQUENCE [LARGE SCALE GENOMIC DNA]</scope>
    <source>
        <strain evidence="3">DSM 12653</strain>
    </source>
</reference>
<name>A0A0F5PKQ5_9THEO</name>